<dbReference type="PANTHER" id="PTHR33710">
    <property type="entry name" value="BNAC02G09200D PROTEIN"/>
    <property type="match status" value="1"/>
</dbReference>
<evidence type="ECO:0000313" key="1">
    <source>
        <dbReference type="EMBL" id="RVW72637.1"/>
    </source>
</evidence>
<dbReference type="SUPFAM" id="SSF56219">
    <property type="entry name" value="DNase I-like"/>
    <property type="match status" value="1"/>
</dbReference>
<dbReference type="Gene3D" id="3.60.10.10">
    <property type="entry name" value="Endonuclease/exonuclease/phosphatase"/>
    <property type="match status" value="1"/>
</dbReference>
<dbReference type="InterPro" id="IPR036691">
    <property type="entry name" value="Endo/exonu/phosph_ase_sf"/>
</dbReference>
<dbReference type="AlphaFoldDB" id="A0A438GKC1"/>
<sequence length="365" mass="41398">MLAVSEERNPCTDSCHRWDSSDGSIVAWELSSSSTPFWDTGFEREGGSCFGLVESTPREAEALSNPLSMMLRDGRDLSVVPPCEKGWSEEELSKLFHFSKVLGMPVEGHEVKILALIKKLKLRTGSSTLCKRRLNDIEKRKLIKGVVRNQKPDLVAFQRRRKILEELGAIHGLWEDPWCIEGDFNALRFPEERRNAFRLTAEMRRFSEVIGELGLRDFPLAGGPFTWIGGLNSQTASRLDRFLISTNGRPLFCHHVIYSSSSEGFKDLVGSWWNGYSVEGYSSHCIAKKLKALKKDLKNWNKEVVGNVSFNRVEAFSRLQCWEAKENENSLTPGEVEAKKLTLRTIRNGPFWKKLLGNKSQEKSG</sequence>
<dbReference type="Proteomes" id="UP000288805">
    <property type="component" value="Unassembled WGS sequence"/>
</dbReference>
<gene>
    <name evidence="1" type="ORF">CK203_050638</name>
</gene>
<protein>
    <recommendedName>
        <fullName evidence="3">Endonuclease/exonuclease/phosphatase domain-containing protein</fullName>
    </recommendedName>
</protein>
<evidence type="ECO:0000313" key="2">
    <source>
        <dbReference type="Proteomes" id="UP000288805"/>
    </source>
</evidence>
<name>A0A438GKC1_VITVI</name>
<comment type="caution">
    <text evidence="1">The sequence shown here is derived from an EMBL/GenBank/DDBJ whole genome shotgun (WGS) entry which is preliminary data.</text>
</comment>
<dbReference type="EMBL" id="QGNW01000410">
    <property type="protein sequence ID" value="RVW72637.1"/>
    <property type="molecule type" value="Genomic_DNA"/>
</dbReference>
<dbReference type="PANTHER" id="PTHR33710:SF71">
    <property type="entry name" value="ENDONUCLEASE_EXONUCLEASE_PHOSPHATASE DOMAIN-CONTAINING PROTEIN"/>
    <property type="match status" value="1"/>
</dbReference>
<reference evidence="1 2" key="1">
    <citation type="journal article" date="2018" name="PLoS Genet.">
        <title>Population sequencing reveals clonal diversity and ancestral inbreeding in the grapevine cultivar Chardonnay.</title>
        <authorList>
            <person name="Roach M.J."/>
            <person name="Johnson D.L."/>
            <person name="Bohlmann J."/>
            <person name="van Vuuren H.J."/>
            <person name="Jones S.J."/>
            <person name="Pretorius I.S."/>
            <person name="Schmidt S.A."/>
            <person name="Borneman A.R."/>
        </authorList>
    </citation>
    <scope>NUCLEOTIDE SEQUENCE [LARGE SCALE GENOMIC DNA]</scope>
    <source>
        <strain evidence="2">cv. Chardonnay</strain>
        <tissue evidence="1">Leaf</tissue>
    </source>
</reference>
<proteinExistence type="predicted"/>
<organism evidence="1 2">
    <name type="scientific">Vitis vinifera</name>
    <name type="common">Grape</name>
    <dbReference type="NCBI Taxonomy" id="29760"/>
    <lineage>
        <taxon>Eukaryota</taxon>
        <taxon>Viridiplantae</taxon>
        <taxon>Streptophyta</taxon>
        <taxon>Embryophyta</taxon>
        <taxon>Tracheophyta</taxon>
        <taxon>Spermatophyta</taxon>
        <taxon>Magnoliopsida</taxon>
        <taxon>eudicotyledons</taxon>
        <taxon>Gunneridae</taxon>
        <taxon>Pentapetalae</taxon>
        <taxon>rosids</taxon>
        <taxon>Vitales</taxon>
        <taxon>Vitaceae</taxon>
        <taxon>Viteae</taxon>
        <taxon>Vitis</taxon>
    </lineage>
</organism>
<accession>A0A438GKC1</accession>
<evidence type="ECO:0008006" key="3">
    <source>
        <dbReference type="Google" id="ProtNLM"/>
    </source>
</evidence>